<keyword evidence="11" id="KW-0472">Membrane</keyword>
<evidence type="ECO:0000256" key="4">
    <source>
        <dbReference type="ARBA" id="ARBA00022676"/>
    </source>
</evidence>
<comment type="pathway">
    <text evidence="2 13">Protein modification; protein glycosylation.</text>
</comment>
<dbReference type="PANTHER" id="PTHR46396:SF1">
    <property type="entry name" value="PROTEIN O-LINKED-MANNOSE BETA-1,2-N-ACETYLGLUCOSAMINYLTRANSFERASE 1"/>
    <property type="match status" value="1"/>
</dbReference>
<feature type="chain" id="PRO_5044024602" description="Alpha-1,3-mannosyl-glycoprotein 2-beta-N-acetylglucosaminyltransferase" evidence="14">
    <location>
        <begin position="39"/>
        <end position="692"/>
    </location>
</feature>
<dbReference type="Proteomes" id="UP001487740">
    <property type="component" value="Unassembled WGS sequence"/>
</dbReference>
<dbReference type="AlphaFoldDB" id="A0AAW0SGW0"/>
<proteinExistence type="inferred from homology"/>
<comment type="catalytic activity">
    <reaction evidence="13">
        <text>N(4)-(alpha-D-Man-(1-&gt;3)-[alpha-D-Man-(1-&gt;3)-[alpha-D-Man-(1-&gt;6)]-alpha-D-Man-(1-&gt;6)]-beta-D-Man-(1-&gt;4)-beta-D-GlcNAc-(1-&gt;4)-beta-D-GlcNAc)-L-asparaginyl-[protein] (N-glucan mannose isomer 5A1,2) + UDP-N-acetyl-alpha-D-glucosamine = N(4)-{beta-D-GlcNAc-(1-&gt;2)-alpha-D-Man-(1-&gt;3)-[alpha-D-Man-(1-&gt;3)-[alpha-D-Man-(1-&gt;6)]-alpha-D-Man-(1-&gt;6)]-beta-D-Man-(1-&gt;4)-beta-D-GlcNAc-(1-&gt;4)-beta-D-GlcNAc}-L-asparaginyl-[protein] + UDP + H(+)</text>
        <dbReference type="Rhea" id="RHEA:11456"/>
        <dbReference type="Rhea" id="RHEA-COMP:14367"/>
        <dbReference type="Rhea" id="RHEA-COMP:14368"/>
        <dbReference type="ChEBI" id="CHEBI:15378"/>
        <dbReference type="ChEBI" id="CHEBI:57705"/>
        <dbReference type="ChEBI" id="CHEBI:58223"/>
        <dbReference type="ChEBI" id="CHEBI:59087"/>
        <dbReference type="ChEBI" id="CHEBI:60625"/>
        <dbReference type="EC" id="2.4.1.101"/>
    </reaction>
</comment>
<dbReference type="GO" id="GO:0000139">
    <property type="term" value="C:Golgi membrane"/>
    <property type="evidence" value="ECO:0007669"/>
    <property type="project" value="UniProtKB-SubCell"/>
</dbReference>
<name>A0AAW0SGW0_SCYPA</name>
<reference evidence="15 16" key="1">
    <citation type="submission" date="2023-03" db="EMBL/GenBank/DDBJ databases">
        <title>High-quality genome of Scylla paramamosain provides insights in environmental adaptation.</title>
        <authorList>
            <person name="Zhang L."/>
        </authorList>
    </citation>
    <scope>NUCLEOTIDE SEQUENCE [LARGE SCALE GENOMIC DNA]</scope>
    <source>
        <strain evidence="15">LZ_2023a</strain>
        <tissue evidence="15">Muscle</tissue>
    </source>
</reference>
<dbReference type="FunFam" id="3.90.550.10:FF:000252">
    <property type="entry name" value="Protein O-linked-mannose beta-1,2-N-acetylglucosaminyltransferase 1"/>
    <property type="match status" value="1"/>
</dbReference>
<comment type="similarity">
    <text evidence="3 13">Belongs to the glycosyltransferase 13 family.</text>
</comment>
<dbReference type="EC" id="2.4.1.101" evidence="13"/>
<evidence type="ECO:0000256" key="10">
    <source>
        <dbReference type="ARBA" id="ARBA00023034"/>
    </source>
</evidence>
<keyword evidence="8 13" id="KW-0735">Signal-anchor</keyword>
<dbReference type="GO" id="GO:0016266">
    <property type="term" value="P:protein O-linked glycosylation via N-acetyl-galactosamine"/>
    <property type="evidence" value="ECO:0007669"/>
    <property type="project" value="TreeGrafter"/>
</dbReference>
<evidence type="ECO:0000256" key="2">
    <source>
        <dbReference type="ARBA" id="ARBA00004922"/>
    </source>
</evidence>
<dbReference type="PANTHER" id="PTHR46396">
    <property type="entry name" value="PROTEIN O-LINKED-MANNOSE BETA-1,2-N-ACETYLGLUCOSAMINYLTRANSFERASE 1"/>
    <property type="match status" value="1"/>
</dbReference>
<accession>A0AAW0SGW0</accession>
<keyword evidence="7 13" id="KW-0479">Metal-binding</keyword>
<keyword evidence="5" id="KW-0808">Transferase</keyword>
<keyword evidence="16" id="KW-1185">Reference proteome</keyword>
<dbReference type="Gene3D" id="3.90.550.10">
    <property type="entry name" value="Spore Coat Polysaccharide Biosynthesis Protein SpsA, Chain A"/>
    <property type="match status" value="1"/>
</dbReference>
<evidence type="ECO:0000256" key="14">
    <source>
        <dbReference type="SAM" id="SignalP"/>
    </source>
</evidence>
<evidence type="ECO:0000313" key="15">
    <source>
        <dbReference type="EMBL" id="KAK8374139.1"/>
    </source>
</evidence>
<keyword evidence="12 13" id="KW-0464">Manganese</keyword>
<feature type="signal peptide" evidence="14">
    <location>
        <begin position="1"/>
        <end position="38"/>
    </location>
</feature>
<evidence type="ECO:0000256" key="11">
    <source>
        <dbReference type="ARBA" id="ARBA00023136"/>
    </source>
</evidence>
<evidence type="ECO:0000256" key="1">
    <source>
        <dbReference type="ARBA" id="ARBA00004323"/>
    </source>
</evidence>
<dbReference type="InterPro" id="IPR052463">
    <property type="entry name" value="O-linked_mannose_GnT"/>
</dbReference>
<evidence type="ECO:0000256" key="6">
    <source>
        <dbReference type="ARBA" id="ARBA00022692"/>
    </source>
</evidence>
<keyword evidence="4 13" id="KW-0328">Glycosyltransferase</keyword>
<evidence type="ECO:0000256" key="8">
    <source>
        <dbReference type="ARBA" id="ARBA00022968"/>
    </source>
</evidence>
<evidence type="ECO:0000256" key="9">
    <source>
        <dbReference type="ARBA" id="ARBA00022989"/>
    </source>
</evidence>
<keyword evidence="9" id="KW-1133">Transmembrane helix</keyword>
<evidence type="ECO:0000256" key="13">
    <source>
        <dbReference type="RuleBase" id="RU368119"/>
    </source>
</evidence>
<dbReference type="GO" id="GO:0003827">
    <property type="term" value="F:alpha-1,3-mannosylglycoprotein 2-beta-N-acetylglucosaminyltransferase activity"/>
    <property type="evidence" value="ECO:0007669"/>
    <property type="project" value="UniProtKB-UniRule"/>
</dbReference>
<comment type="cofactor">
    <cofactor evidence="13">
        <name>Mn(2+)</name>
        <dbReference type="ChEBI" id="CHEBI:29035"/>
    </cofactor>
    <text evidence="13">The cofactor is mostly bound to the substrate.</text>
</comment>
<evidence type="ECO:0000256" key="5">
    <source>
        <dbReference type="ARBA" id="ARBA00022679"/>
    </source>
</evidence>
<keyword evidence="14" id="KW-0732">Signal</keyword>
<comment type="function">
    <text evidence="13">Initiates complex N-linked carbohydrate formation. Essential for the conversion of high-mannose to hybrid and complex N-glycans.</text>
</comment>
<dbReference type="InterPro" id="IPR004139">
    <property type="entry name" value="Glyco_trans_13"/>
</dbReference>
<dbReference type="GO" id="GO:0047223">
    <property type="term" value="F:beta-1,3-galactosyl-O-glycosyl-glycoprotein beta-1,3-N-acetylglucosaminyltransferase activity"/>
    <property type="evidence" value="ECO:0007669"/>
    <property type="project" value="TreeGrafter"/>
</dbReference>
<sequence>MKVMTPSPPTSASRWRPVRNGSVAWMLLIAWLVKVLEAGVPASGSRLSEIIMATPHPKTPIITTTRPSLEPSALPTGRPPPLHTPDGYLQLTVTSSAHLLFLSVNDNVVMQVSTTRANVSTAHDHYTAWEQTSGLYVFVLHPSDGRVMLHRVLSTAIFGEGLEVPSVFASLTPGHILVLAIKNDAAQNLSKKSRLLLYRLGVLSVGTLDKREYLAWVGIIGGPTWAEARTLDAEVELGMVWSSGVTLDVLVPRVLHDSSCLGERRGIRETARARFCSLYDGYGSLCSCPKPAPLVYEPPELEDNTITDVPLLILASNRPNYLYRSLVTVLRQAGASRDRILVLVDGHYQQVVDLLNLLQVQYEVRTAWGVTVGARISDQYRYALSFVFRRFPHAPKAILLEEDLIVAPDFFSYFNQTAWLLDADPSLCCVSAWTDLGGLHTAHDPRLLRRVEVLPGLGWMVGRSTALHLLSMWMSPDQNHDWDIWMRQPDVLGGRECVMPDVSRTFHIGFMGSHAAGLLHTAFFAYKPVPVLPYVPLLNVHRLQQREYEEDIYKLLEGEVFLLQPGLHPCHPDYLPRNLTEHPVVIFVEMTMPGDFFAWQFLARCLGVWDLDTRAHHRGLFRFFFYDTEVLVIGYPFSDYSFLKPSWLNMLEVNKTEEVEKLNLMPLTHRARFRRPALERDVPFLDVPTPVF</sequence>
<evidence type="ECO:0000256" key="7">
    <source>
        <dbReference type="ARBA" id="ARBA00022723"/>
    </source>
</evidence>
<dbReference type="InterPro" id="IPR029044">
    <property type="entry name" value="Nucleotide-diphossugar_trans"/>
</dbReference>
<dbReference type="GO" id="GO:0030145">
    <property type="term" value="F:manganese ion binding"/>
    <property type="evidence" value="ECO:0007669"/>
    <property type="project" value="UniProtKB-UniRule"/>
</dbReference>
<organism evidence="15 16">
    <name type="scientific">Scylla paramamosain</name>
    <name type="common">Mud crab</name>
    <dbReference type="NCBI Taxonomy" id="85552"/>
    <lineage>
        <taxon>Eukaryota</taxon>
        <taxon>Metazoa</taxon>
        <taxon>Ecdysozoa</taxon>
        <taxon>Arthropoda</taxon>
        <taxon>Crustacea</taxon>
        <taxon>Multicrustacea</taxon>
        <taxon>Malacostraca</taxon>
        <taxon>Eumalacostraca</taxon>
        <taxon>Eucarida</taxon>
        <taxon>Decapoda</taxon>
        <taxon>Pleocyemata</taxon>
        <taxon>Brachyura</taxon>
        <taxon>Eubrachyura</taxon>
        <taxon>Portunoidea</taxon>
        <taxon>Portunidae</taxon>
        <taxon>Portuninae</taxon>
        <taxon>Scylla</taxon>
    </lineage>
</organism>
<protein>
    <recommendedName>
        <fullName evidence="13">Alpha-1,3-mannosyl-glycoprotein 2-beta-N-acetylglucosaminyltransferase</fullName>
        <shortName evidence="13">GNT-I</shortName>
        <shortName evidence="13">GlcNAc-T I</shortName>
        <ecNumber evidence="13">2.4.1.101</ecNumber>
    </recommendedName>
    <alternativeName>
        <fullName evidence="13">N-glycosyl-oligosaccharide-glycoprotein N-acetylglucosaminyltransferase I</fullName>
    </alternativeName>
</protein>
<dbReference type="EMBL" id="JARAKH010000569">
    <property type="protein sequence ID" value="KAK8374139.1"/>
    <property type="molecule type" value="Genomic_DNA"/>
</dbReference>
<evidence type="ECO:0000256" key="12">
    <source>
        <dbReference type="ARBA" id="ARBA00023211"/>
    </source>
</evidence>
<keyword evidence="10 13" id="KW-0333">Golgi apparatus</keyword>
<dbReference type="Pfam" id="PF03071">
    <property type="entry name" value="GNT-I"/>
    <property type="match status" value="1"/>
</dbReference>
<dbReference type="SUPFAM" id="SSF53448">
    <property type="entry name" value="Nucleotide-diphospho-sugar transferases"/>
    <property type="match status" value="1"/>
</dbReference>
<keyword evidence="6" id="KW-0812">Transmembrane</keyword>
<evidence type="ECO:0000313" key="16">
    <source>
        <dbReference type="Proteomes" id="UP001487740"/>
    </source>
</evidence>
<comment type="subcellular location">
    <subcellularLocation>
        <location evidence="1 13">Golgi apparatus membrane</location>
        <topology evidence="1 13">Single-pass type II membrane protein</topology>
    </subcellularLocation>
</comment>
<evidence type="ECO:0000256" key="3">
    <source>
        <dbReference type="ARBA" id="ARBA00006492"/>
    </source>
</evidence>
<comment type="caution">
    <text evidence="15">The sequence shown here is derived from an EMBL/GenBank/DDBJ whole genome shotgun (WGS) entry which is preliminary data.</text>
</comment>
<gene>
    <name evidence="15" type="ORF">O3P69_013482</name>
</gene>